<dbReference type="GO" id="GO:0006352">
    <property type="term" value="P:DNA-templated transcription initiation"/>
    <property type="evidence" value="ECO:0007669"/>
    <property type="project" value="InterPro"/>
</dbReference>
<keyword evidence="5" id="KW-0804">Transcription</keyword>
<evidence type="ECO:0000256" key="3">
    <source>
        <dbReference type="ARBA" id="ARBA00023082"/>
    </source>
</evidence>
<comment type="similarity">
    <text evidence="1">Belongs to the sigma-70 factor family. ECF subfamily.</text>
</comment>
<dbReference type="InterPro" id="IPR007627">
    <property type="entry name" value="RNA_pol_sigma70_r2"/>
</dbReference>
<dbReference type="SUPFAM" id="SSF88659">
    <property type="entry name" value="Sigma3 and sigma4 domains of RNA polymerase sigma factors"/>
    <property type="match status" value="1"/>
</dbReference>
<dbReference type="SUPFAM" id="SSF88946">
    <property type="entry name" value="Sigma2 domain of RNA polymerase sigma factors"/>
    <property type="match status" value="1"/>
</dbReference>
<keyword evidence="3" id="KW-0731">Sigma factor</keyword>
<dbReference type="InterPro" id="IPR013324">
    <property type="entry name" value="RNA_pol_sigma_r3/r4-like"/>
</dbReference>
<gene>
    <name evidence="8" type="ORF">BHLFYP23_01051</name>
</gene>
<dbReference type="Gene3D" id="1.10.1740.10">
    <property type="match status" value="1"/>
</dbReference>
<dbReference type="NCBIfam" id="TIGR02937">
    <property type="entry name" value="sigma70-ECF"/>
    <property type="match status" value="1"/>
</dbReference>
<evidence type="ECO:0000256" key="1">
    <source>
        <dbReference type="ARBA" id="ARBA00010641"/>
    </source>
</evidence>
<proteinExistence type="inferred from homology"/>
<dbReference type="Pfam" id="PF04542">
    <property type="entry name" value="Sigma70_r2"/>
    <property type="match status" value="1"/>
</dbReference>
<dbReference type="GO" id="GO:0003677">
    <property type="term" value="F:DNA binding"/>
    <property type="evidence" value="ECO:0007669"/>
    <property type="project" value="UniProtKB-KW"/>
</dbReference>
<dbReference type="Gene3D" id="1.10.10.10">
    <property type="entry name" value="Winged helix-like DNA-binding domain superfamily/Winged helix DNA-binding domain"/>
    <property type="match status" value="1"/>
</dbReference>
<accession>A0A6N2VED8</accession>
<dbReference type="PANTHER" id="PTHR43133:SF8">
    <property type="entry name" value="RNA POLYMERASE SIGMA FACTOR HI_1459-RELATED"/>
    <property type="match status" value="1"/>
</dbReference>
<name>A0A6N2VED8_BLAHA</name>
<sequence length="185" mass="21574">MEDLKIIALFYQRSEQAIIELSNKYGAICRKVANNILNNRQDTEECLNDAYLGAWNTIPPQNPNPLLTYICRIVRNLAIKRYHANTAAKRNSTYDIALDELENCFPSADTVETEWKAKEITESINRFLACLEQDNRVMFVQRYWYSASITELAELFHTSNHNVSVRLSRIRTKLRKHLMKEGIFL</sequence>
<protein>
    <submittedName>
        <fullName evidence="8">RNA polymerase sigma factor</fullName>
    </submittedName>
</protein>
<feature type="domain" description="RNA polymerase sigma-70 region 2" evidence="6">
    <location>
        <begin position="27"/>
        <end position="83"/>
    </location>
</feature>
<dbReference type="Pfam" id="PF08281">
    <property type="entry name" value="Sigma70_r4_2"/>
    <property type="match status" value="1"/>
</dbReference>
<dbReference type="EMBL" id="CACRSY010000016">
    <property type="protein sequence ID" value="VYT28829.1"/>
    <property type="molecule type" value="Genomic_DNA"/>
</dbReference>
<evidence type="ECO:0000256" key="5">
    <source>
        <dbReference type="ARBA" id="ARBA00023163"/>
    </source>
</evidence>
<evidence type="ECO:0000256" key="2">
    <source>
        <dbReference type="ARBA" id="ARBA00023015"/>
    </source>
</evidence>
<feature type="domain" description="RNA polymerase sigma factor 70 region 4 type 2" evidence="7">
    <location>
        <begin position="123"/>
        <end position="174"/>
    </location>
</feature>
<dbReference type="InterPro" id="IPR013249">
    <property type="entry name" value="RNA_pol_sigma70_r4_t2"/>
</dbReference>
<keyword evidence="4" id="KW-0238">DNA-binding</keyword>
<evidence type="ECO:0000259" key="6">
    <source>
        <dbReference type="Pfam" id="PF04542"/>
    </source>
</evidence>
<dbReference type="RefSeq" id="WP_004221987.1">
    <property type="nucleotide sequence ID" value="NZ_CACRSY010000016.1"/>
</dbReference>
<dbReference type="PANTHER" id="PTHR43133">
    <property type="entry name" value="RNA POLYMERASE ECF-TYPE SIGMA FACTO"/>
    <property type="match status" value="1"/>
</dbReference>
<dbReference type="AlphaFoldDB" id="A0A6N2VED8"/>
<dbReference type="InterPro" id="IPR036388">
    <property type="entry name" value="WH-like_DNA-bd_sf"/>
</dbReference>
<dbReference type="InterPro" id="IPR014284">
    <property type="entry name" value="RNA_pol_sigma-70_dom"/>
</dbReference>
<dbReference type="InterPro" id="IPR039425">
    <property type="entry name" value="RNA_pol_sigma-70-like"/>
</dbReference>
<dbReference type="GO" id="GO:0016987">
    <property type="term" value="F:sigma factor activity"/>
    <property type="evidence" value="ECO:0007669"/>
    <property type="project" value="UniProtKB-KW"/>
</dbReference>
<evidence type="ECO:0000313" key="8">
    <source>
        <dbReference type="EMBL" id="VYT28829.1"/>
    </source>
</evidence>
<keyword evidence="2" id="KW-0805">Transcription regulation</keyword>
<evidence type="ECO:0000256" key="4">
    <source>
        <dbReference type="ARBA" id="ARBA00023125"/>
    </source>
</evidence>
<reference evidence="8" key="1">
    <citation type="submission" date="2019-11" db="EMBL/GenBank/DDBJ databases">
        <authorList>
            <person name="Feng L."/>
        </authorList>
    </citation>
    <scope>NUCLEOTIDE SEQUENCE</scope>
    <source>
        <strain evidence="8">BhanseniiLFYP23</strain>
    </source>
</reference>
<organism evidence="8">
    <name type="scientific">Blautia hansenii</name>
    <name type="common">Ruminococcus hansenii</name>
    <dbReference type="NCBI Taxonomy" id="1322"/>
    <lineage>
        <taxon>Bacteria</taxon>
        <taxon>Bacillati</taxon>
        <taxon>Bacillota</taxon>
        <taxon>Clostridia</taxon>
        <taxon>Lachnospirales</taxon>
        <taxon>Lachnospiraceae</taxon>
        <taxon>Blautia</taxon>
    </lineage>
</organism>
<evidence type="ECO:0000259" key="7">
    <source>
        <dbReference type="Pfam" id="PF08281"/>
    </source>
</evidence>
<dbReference type="InterPro" id="IPR013325">
    <property type="entry name" value="RNA_pol_sigma_r2"/>
</dbReference>